<organism evidence="2">
    <name type="scientific">Arundo donax</name>
    <name type="common">Giant reed</name>
    <name type="synonym">Donax arundinaceus</name>
    <dbReference type="NCBI Taxonomy" id="35708"/>
    <lineage>
        <taxon>Eukaryota</taxon>
        <taxon>Viridiplantae</taxon>
        <taxon>Streptophyta</taxon>
        <taxon>Embryophyta</taxon>
        <taxon>Tracheophyta</taxon>
        <taxon>Spermatophyta</taxon>
        <taxon>Magnoliopsida</taxon>
        <taxon>Liliopsida</taxon>
        <taxon>Poales</taxon>
        <taxon>Poaceae</taxon>
        <taxon>PACMAD clade</taxon>
        <taxon>Arundinoideae</taxon>
        <taxon>Arundineae</taxon>
        <taxon>Arundo</taxon>
    </lineage>
</organism>
<name>A0A0A9FBG9_ARUDO</name>
<reference evidence="2" key="1">
    <citation type="submission" date="2014-09" db="EMBL/GenBank/DDBJ databases">
        <authorList>
            <person name="Magalhaes I.L.F."/>
            <person name="Oliveira U."/>
            <person name="Santos F.R."/>
            <person name="Vidigal T.H.D.A."/>
            <person name="Brescovit A.D."/>
            <person name="Santos A.J."/>
        </authorList>
    </citation>
    <scope>NUCLEOTIDE SEQUENCE</scope>
    <source>
        <tissue evidence="2">Shoot tissue taken approximately 20 cm above the soil surface</tissue>
    </source>
</reference>
<accession>A0A0A9FBG9</accession>
<dbReference type="EMBL" id="GBRH01188229">
    <property type="protein sequence ID" value="JAE09667.1"/>
    <property type="molecule type" value="Transcribed_RNA"/>
</dbReference>
<proteinExistence type="predicted"/>
<evidence type="ECO:0000256" key="1">
    <source>
        <dbReference type="SAM" id="MobiDB-lite"/>
    </source>
</evidence>
<protein>
    <submittedName>
        <fullName evidence="2">Uncharacterized protein</fullName>
    </submittedName>
</protein>
<sequence>MAEAHRVPAGPPLFSEHHLSHGASAEQMNGSALQVGNRAHRQNP</sequence>
<dbReference type="AlphaFoldDB" id="A0A0A9FBG9"/>
<reference evidence="2" key="2">
    <citation type="journal article" date="2015" name="Data Brief">
        <title>Shoot transcriptome of the giant reed, Arundo donax.</title>
        <authorList>
            <person name="Barrero R.A."/>
            <person name="Guerrero F.D."/>
            <person name="Moolhuijzen P."/>
            <person name="Goolsby J.A."/>
            <person name="Tidwell J."/>
            <person name="Bellgard S.E."/>
            <person name="Bellgard M.I."/>
        </authorList>
    </citation>
    <scope>NUCLEOTIDE SEQUENCE</scope>
    <source>
        <tissue evidence="2">Shoot tissue taken approximately 20 cm above the soil surface</tissue>
    </source>
</reference>
<evidence type="ECO:0000313" key="2">
    <source>
        <dbReference type="EMBL" id="JAE09667.1"/>
    </source>
</evidence>
<feature type="region of interest" description="Disordered" evidence="1">
    <location>
        <begin position="1"/>
        <end position="44"/>
    </location>
</feature>